<reference evidence="1 2" key="1">
    <citation type="submission" date="2013-06" db="EMBL/GenBank/DDBJ databases">
        <title>Draft genome sequence of Thauera terpenica.</title>
        <authorList>
            <person name="Liu B."/>
            <person name="Frostegard A.H."/>
            <person name="Shapleigh J.P."/>
        </authorList>
    </citation>
    <scope>NUCLEOTIDE SEQUENCE [LARGE SCALE GENOMIC DNA]</scope>
    <source>
        <strain evidence="1 2">58Eu</strain>
    </source>
</reference>
<dbReference type="PANTHER" id="PTHR39217:SF1">
    <property type="entry name" value="GLUTATHIONE SYNTHETASE"/>
    <property type="match status" value="1"/>
</dbReference>
<accession>T0AT06</accession>
<proteinExistence type="predicted"/>
<comment type="caution">
    <text evidence="1">The sequence shown here is derived from an EMBL/GenBank/DDBJ whole genome shotgun (WGS) entry which is preliminary data.</text>
</comment>
<dbReference type="InterPro" id="IPR053191">
    <property type="entry name" value="DcsG_Biosynth_Enzyme"/>
</dbReference>
<protein>
    <submittedName>
        <fullName evidence="1">Uncharacterized protein</fullName>
    </submittedName>
</protein>
<dbReference type="PANTHER" id="PTHR39217">
    <property type="match status" value="1"/>
</dbReference>
<dbReference type="STRING" id="1348657.M622_01955"/>
<dbReference type="RefSeq" id="WP_021248799.1">
    <property type="nucleotide sequence ID" value="NZ_ATJV01000048.1"/>
</dbReference>
<dbReference type="PATRIC" id="fig|1348657.5.peg.1368"/>
<dbReference type="EMBL" id="ATJV01000048">
    <property type="protein sequence ID" value="EPZ15959.1"/>
    <property type="molecule type" value="Genomic_DNA"/>
</dbReference>
<sequence>MLEQPVDIVILTEDRYLHPDLNNWYQAQIAQEEGLVVAALAKLGLSVARRSWSDPAMDWSRCGAAVFRSTWDYFERFNEFEPWLGQVSQQTRLINDAELIRWNIDKRYLADLERAGVAIVPTHFLARAQATSLADVMQERGWDEVVFKPVVSGAARLTYRVGRADVEASEACFARCVAGEAMMVQAFEPAIVDTGELSLIVIDGRASHAIRKTVRAGDFRVQDDHGGKVEAHLPSAAECRFAEAAVAACPRPPSYARVDFVTRREGDFRLMELELIEPELFFRFHPPAADLFAAAVKRCLI</sequence>
<dbReference type="Proteomes" id="UP000015455">
    <property type="component" value="Unassembled WGS sequence"/>
</dbReference>
<dbReference type="eggNOG" id="COG0189">
    <property type="taxonomic scope" value="Bacteria"/>
</dbReference>
<name>T0AT06_9RHOO</name>
<dbReference type="OrthoDB" id="3373978at2"/>
<keyword evidence="2" id="KW-1185">Reference proteome</keyword>
<dbReference type="SUPFAM" id="SSF56059">
    <property type="entry name" value="Glutathione synthetase ATP-binding domain-like"/>
    <property type="match status" value="1"/>
</dbReference>
<organism evidence="1 2">
    <name type="scientific">Thauera terpenica 58Eu</name>
    <dbReference type="NCBI Taxonomy" id="1348657"/>
    <lineage>
        <taxon>Bacteria</taxon>
        <taxon>Pseudomonadati</taxon>
        <taxon>Pseudomonadota</taxon>
        <taxon>Betaproteobacteria</taxon>
        <taxon>Rhodocyclales</taxon>
        <taxon>Zoogloeaceae</taxon>
        <taxon>Thauera</taxon>
    </lineage>
</organism>
<dbReference type="AlphaFoldDB" id="T0AT06"/>
<evidence type="ECO:0000313" key="2">
    <source>
        <dbReference type="Proteomes" id="UP000015455"/>
    </source>
</evidence>
<gene>
    <name evidence="1" type="ORF">M622_01955</name>
</gene>
<evidence type="ECO:0000313" key="1">
    <source>
        <dbReference type="EMBL" id="EPZ15959.1"/>
    </source>
</evidence>
<dbReference type="Gene3D" id="3.30.470.20">
    <property type="entry name" value="ATP-grasp fold, B domain"/>
    <property type="match status" value="1"/>
</dbReference>